<keyword evidence="2" id="KW-1185">Reference proteome</keyword>
<proteinExistence type="predicted"/>
<reference evidence="1 2" key="1">
    <citation type="submission" date="2024-01" db="EMBL/GenBank/DDBJ databases">
        <title>The genomes of 5 underutilized Papilionoideae crops provide insights into root nodulation and disease resistance.</title>
        <authorList>
            <person name="Yuan L."/>
        </authorList>
    </citation>
    <scope>NUCLEOTIDE SEQUENCE [LARGE SCALE GENOMIC DNA]</scope>
    <source>
        <strain evidence="1">LY-2023</strain>
        <tissue evidence="1">Leaf</tissue>
    </source>
</reference>
<dbReference type="PANTHER" id="PTHR10302">
    <property type="entry name" value="SINGLE-STRANDED DNA-BINDING PROTEIN"/>
    <property type="match status" value="1"/>
</dbReference>
<evidence type="ECO:0008006" key="3">
    <source>
        <dbReference type="Google" id="ProtNLM"/>
    </source>
</evidence>
<dbReference type="GO" id="GO:0003697">
    <property type="term" value="F:single-stranded DNA binding"/>
    <property type="evidence" value="ECO:0007669"/>
    <property type="project" value="InterPro"/>
</dbReference>
<protein>
    <recommendedName>
        <fullName evidence="3">Protein OSB1, mitochondrial</fullName>
    </recommendedName>
</protein>
<dbReference type="GO" id="GO:0006264">
    <property type="term" value="P:mitochondrial DNA replication"/>
    <property type="evidence" value="ECO:0007669"/>
    <property type="project" value="TreeGrafter"/>
</dbReference>
<evidence type="ECO:0000313" key="2">
    <source>
        <dbReference type="Proteomes" id="UP001359559"/>
    </source>
</evidence>
<dbReference type="EMBL" id="JAYKXN010000002">
    <property type="protein sequence ID" value="KAK7310484.1"/>
    <property type="molecule type" value="Genomic_DNA"/>
</dbReference>
<accession>A0AAN9K5A3</accession>
<sequence length="125" mass="14841">MFLKFQRLNCLDVKELDFVAQAPGYGGSKKLESVEAEAGKKNYQNRLYLWQVFFASPNEWWDQRKRKLNPKQPDFKHKDTCEALWLSKYDPPWVKRQLQLLDSKMAEGGRSVGHRSRVTTWIYDE</sequence>
<evidence type="ECO:0000313" key="1">
    <source>
        <dbReference type="EMBL" id="KAK7310484.1"/>
    </source>
</evidence>
<gene>
    <name evidence="1" type="ORF">RJT34_08037</name>
</gene>
<comment type="caution">
    <text evidence="1">The sequence shown here is derived from an EMBL/GenBank/DDBJ whole genome shotgun (WGS) entry which is preliminary data.</text>
</comment>
<dbReference type="PANTHER" id="PTHR10302:SF18">
    <property type="entry name" value="PROTEIN OSB1, MITOCHONDRIAL"/>
    <property type="match status" value="1"/>
</dbReference>
<dbReference type="Proteomes" id="UP001359559">
    <property type="component" value="Unassembled WGS sequence"/>
</dbReference>
<name>A0AAN9K5A3_CLITE</name>
<dbReference type="InterPro" id="IPR011344">
    <property type="entry name" value="ssDNA-bd"/>
</dbReference>
<dbReference type="AlphaFoldDB" id="A0AAN9K5A3"/>
<dbReference type="GO" id="GO:0042645">
    <property type="term" value="C:mitochondrial nucleoid"/>
    <property type="evidence" value="ECO:0007669"/>
    <property type="project" value="TreeGrafter"/>
</dbReference>
<organism evidence="1 2">
    <name type="scientific">Clitoria ternatea</name>
    <name type="common">Butterfly pea</name>
    <dbReference type="NCBI Taxonomy" id="43366"/>
    <lineage>
        <taxon>Eukaryota</taxon>
        <taxon>Viridiplantae</taxon>
        <taxon>Streptophyta</taxon>
        <taxon>Embryophyta</taxon>
        <taxon>Tracheophyta</taxon>
        <taxon>Spermatophyta</taxon>
        <taxon>Magnoliopsida</taxon>
        <taxon>eudicotyledons</taxon>
        <taxon>Gunneridae</taxon>
        <taxon>Pentapetalae</taxon>
        <taxon>rosids</taxon>
        <taxon>fabids</taxon>
        <taxon>Fabales</taxon>
        <taxon>Fabaceae</taxon>
        <taxon>Papilionoideae</taxon>
        <taxon>50 kb inversion clade</taxon>
        <taxon>NPAAA clade</taxon>
        <taxon>indigoferoid/millettioid clade</taxon>
        <taxon>Phaseoleae</taxon>
        <taxon>Clitoria</taxon>
    </lineage>
</organism>